<proteinExistence type="predicted"/>
<dbReference type="AlphaFoldDB" id="K1YIN7"/>
<reference evidence="1" key="1">
    <citation type="journal article" date="2012" name="Science">
        <title>Fermentation, hydrogen, and sulfur metabolism in multiple uncultivated bacterial phyla.</title>
        <authorList>
            <person name="Wrighton K.C."/>
            <person name="Thomas B.C."/>
            <person name="Sharon I."/>
            <person name="Miller C.S."/>
            <person name="Castelle C.J."/>
            <person name="VerBerkmoes N.C."/>
            <person name="Wilkins M.J."/>
            <person name="Hettich R.L."/>
            <person name="Lipton M.S."/>
            <person name="Williams K.H."/>
            <person name="Long P.E."/>
            <person name="Banfield J.F."/>
        </authorList>
    </citation>
    <scope>NUCLEOTIDE SEQUENCE [LARGE SCALE GENOMIC DNA]</scope>
</reference>
<accession>K1YIN7</accession>
<name>K1YIN7_9BACT</name>
<comment type="caution">
    <text evidence="1">The sequence shown here is derived from an EMBL/GenBank/DDBJ whole genome shotgun (WGS) entry which is preliminary data.</text>
</comment>
<dbReference type="EMBL" id="AMFJ01036104">
    <property type="protein sequence ID" value="EKD25249.1"/>
    <property type="molecule type" value="Genomic_DNA"/>
</dbReference>
<gene>
    <name evidence="1" type="ORF">ACD_80C00097G0011</name>
</gene>
<organism evidence="1">
    <name type="scientific">uncultured bacterium</name>
    <name type="common">gcode 4</name>
    <dbReference type="NCBI Taxonomy" id="1234023"/>
    <lineage>
        <taxon>Bacteria</taxon>
        <taxon>environmental samples</taxon>
    </lineage>
</organism>
<evidence type="ECO:0000313" key="1">
    <source>
        <dbReference type="EMBL" id="EKD25249.1"/>
    </source>
</evidence>
<protein>
    <submittedName>
        <fullName evidence="1">Uncharacterized protein</fullName>
    </submittedName>
</protein>
<sequence length="230" mass="27412">MEKKSEKSWAFKKIGEKLKEVGNNFWSVLFKTISTEAQTQKLKIESAEKMLIHIPFRESKETKEKSLEFEDHTFKIDTTWWEEETHGMYIWKTIHIKINKEKDVMEHLEWPERGEQIFVTYAAFIREVCKDRNCTQEEVEERYLMTWAEYRKKMKAILKAGTYPDFYDKEIKPHLAGAYHPHGKKFYNVGQRCYIWLVGGDNMIFTKEGPDFEPDHSDFGFSGRLLKYAA</sequence>